<dbReference type="NCBIfam" id="NF037961">
    <property type="entry name" value="RodA_shape"/>
    <property type="match status" value="1"/>
</dbReference>
<evidence type="ECO:0000256" key="1">
    <source>
        <dbReference type="ARBA" id="ARBA00004141"/>
    </source>
</evidence>
<comment type="caution">
    <text evidence="9">The sequence shown here is derived from an EMBL/GenBank/DDBJ whole genome shotgun (WGS) entry which is preliminary data.</text>
</comment>
<dbReference type="InterPro" id="IPR001182">
    <property type="entry name" value="FtsW/RodA"/>
</dbReference>
<evidence type="ECO:0000256" key="6">
    <source>
        <dbReference type="ARBA" id="ARBA00032370"/>
    </source>
</evidence>
<keyword evidence="4 8" id="KW-1133">Transmembrane helix</keyword>
<protein>
    <recommendedName>
        <fullName evidence="7">Cell wall polymerase</fullName>
    </recommendedName>
    <alternativeName>
        <fullName evidence="6">Peptidoglycan polymerase</fullName>
    </alternativeName>
</protein>
<dbReference type="InterPro" id="IPR018365">
    <property type="entry name" value="Cell_cycle_FtsW-rel_CS"/>
</dbReference>
<evidence type="ECO:0000256" key="8">
    <source>
        <dbReference type="SAM" id="Phobius"/>
    </source>
</evidence>
<dbReference type="PANTHER" id="PTHR30474">
    <property type="entry name" value="CELL CYCLE PROTEIN"/>
    <property type="match status" value="1"/>
</dbReference>
<evidence type="ECO:0000256" key="3">
    <source>
        <dbReference type="ARBA" id="ARBA00022960"/>
    </source>
</evidence>
<dbReference type="PROSITE" id="PS00428">
    <property type="entry name" value="FTSW_RODA_SPOVE"/>
    <property type="match status" value="1"/>
</dbReference>
<feature type="transmembrane region" description="Helical" evidence="8">
    <location>
        <begin position="145"/>
        <end position="161"/>
    </location>
</feature>
<keyword evidence="2 8" id="KW-0812">Transmembrane</keyword>
<evidence type="ECO:0000313" key="9">
    <source>
        <dbReference type="EMBL" id="MEL4455604.1"/>
    </source>
</evidence>
<feature type="transmembrane region" description="Helical" evidence="8">
    <location>
        <begin position="12"/>
        <end position="33"/>
    </location>
</feature>
<evidence type="ECO:0000256" key="7">
    <source>
        <dbReference type="ARBA" id="ARBA00033270"/>
    </source>
</evidence>
<evidence type="ECO:0000256" key="2">
    <source>
        <dbReference type="ARBA" id="ARBA00022692"/>
    </source>
</evidence>
<evidence type="ECO:0000256" key="4">
    <source>
        <dbReference type="ARBA" id="ARBA00022989"/>
    </source>
</evidence>
<accession>A0ABU9KZQ3</accession>
<feature type="transmembrane region" description="Helical" evidence="8">
    <location>
        <begin position="363"/>
        <end position="390"/>
    </location>
</feature>
<dbReference type="EMBL" id="JBCDNA010000001">
    <property type="protein sequence ID" value="MEL4455604.1"/>
    <property type="molecule type" value="Genomic_DNA"/>
</dbReference>
<evidence type="ECO:0000313" key="10">
    <source>
        <dbReference type="Proteomes" id="UP001474120"/>
    </source>
</evidence>
<feature type="transmembrane region" description="Helical" evidence="8">
    <location>
        <begin position="53"/>
        <end position="70"/>
    </location>
</feature>
<dbReference type="RefSeq" id="WP_342159463.1">
    <property type="nucleotide sequence ID" value="NZ_JBCDNA010000001.1"/>
</dbReference>
<feature type="transmembrane region" description="Helical" evidence="8">
    <location>
        <begin position="236"/>
        <end position="257"/>
    </location>
</feature>
<sequence length="425" mass="48414">MRKRKSNIFKGVDWPLIIMYLLFVFLGWLSIYAATFSETEFEVFDLTAKYGKQMIWILLSFVIIIFILAIDKKFYEQFSGIFYLVSVLSLAGLFIFGTNINGATSWYSFGSFGIQPSEFAKAATALAIANYLNERNQDLRKLPNQLRAFGIIFLPALLITLQPDPGSALVYGSLILVLYQFGLPLYYLVIGFLALILFVITLFFGFLNTMIIASVIILGLLVYMVYKNKKYLRHNWLRFVAIYLVTSIFILSVDYVFNNVFEQRHRDRFNILLGKDVDDQGIGYNTAQSVITIGSGGLNGKGFLQGDRTQGDFVPEQQTDYIFSTVGEEWGFLGSSFVIILFVTFLIRLLFIADRQKSIFSKVFSYATVAIFFFHFTINIGMVIGLLPTIGIPLPFFSYGGSSLWGFTVLLFIMIRLDADRVYEW</sequence>
<keyword evidence="5 8" id="KW-0472">Membrane</keyword>
<gene>
    <name evidence="9" type="primary">rodA</name>
    <name evidence="9" type="ORF">AABB81_06825</name>
</gene>
<dbReference type="Proteomes" id="UP001474120">
    <property type="component" value="Unassembled WGS sequence"/>
</dbReference>
<proteinExistence type="predicted"/>
<reference evidence="9 10" key="1">
    <citation type="submission" date="2024-04" db="EMBL/GenBank/DDBJ databases">
        <title>whole genome sequencing of Lutimonas vermicola strain IMCC1616.</title>
        <authorList>
            <person name="Bae S.S."/>
        </authorList>
    </citation>
    <scope>NUCLEOTIDE SEQUENCE [LARGE SCALE GENOMIC DNA]</scope>
    <source>
        <strain evidence="9 10">IMCC1616</strain>
    </source>
</reference>
<feature type="transmembrane region" description="Helical" evidence="8">
    <location>
        <begin position="396"/>
        <end position="415"/>
    </location>
</feature>
<feature type="transmembrane region" description="Helical" evidence="8">
    <location>
        <begin position="195"/>
        <end position="224"/>
    </location>
</feature>
<dbReference type="Pfam" id="PF01098">
    <property type="entry name" value="FTSW_RODA_SPOVE"/>
    <property type="match status" value="1"/>
</dbReference>
<name>A0ABU9KZQ3_9FLAO</name>
<feature type="transmembrane region" description="Helical" evidence="8">
    <location>
        <begin position="82"/>
        <end position="100"/>
    </location>
</feature>
<keyword evidence="10" id="KW-1185">Reference proteome</keyword>
<comment type="subcellular location">
    <subcellularLocation>
        <location evidence="1">Membrane</location>
        <topology evidence="1">Multi-pass membrane protein</topology>
    </subcellularLocation>
</comment>
<feature type="transmembrane region" description="Helical" evidence="8">
    <location>
        <begin position="168"/>
        <end position="189"/>
    </location>
</feature>
<evidence type="ECO:0000256" key="5">
    <source>
        <dbReference type="ARBA" id="ARBA00023136"/>
    </source>
</evidence>
<feature type="transmembrane region" description="Helical" evidence="8">
    <location>
        <begin position="330"/>
        <end position="351"/>
    </location>
</feature>
<organism evidence="9 10">
    <name type="scientific">Lutimonas vermicola</name>
    <dbReference type="NCBI Taxonomy" id="414288"/>
    <lineage>
        <taxon>Bacteria</taxon>
        <taxon>Pseudomonadati</taxon>
        <taxon>Bacteroidota</taxon>
        <taxon>Flavobacteriia</taxon>
        <taxon>Flavobacteriales</taxon>
        <taxon>Flavobacteriaceae</taxon>
        <taxon>Lutimonas</taxon>
    </lineage>
</organism>
<dbReference type="PANTHER" id="PTHR30474:SF1">
    <property type="entry name" value="PEPTIDOGLYCAN GLYCOSYLTRANSFERASE MRDB"/>
    <property type="match status" value="1"/>
</dbReference>
<keyword evidence="3" id="KW-0133">Cell shape</keyword>